<comment type="similarity">
    <text evidence="1">Belongs to the RNase PH family.</text>
</comment>
<dbReference type="OMA" id="ECRINTH"/>
<dbReference type="PANTHER" id="PTHR11953:SF0">
    <property type="entry name" value="EXOSOME COMPLEX COMPONENT RRP41"/>
    <property type="match status" value="1"/>
</dbReference>
<dbReference type="EMBL" id="HE573026">
    <property type="protein sequence ID" value="CCC51681.1"/>
    <property type="molecule type" value="Genomic_DNA"/>
</dbReference>
<dbReference type="SUPFAM" id="SSF55666">
    <property type="entry name" value="Ribonuclease PH domain 2-like"/>
    <property type="match status" value="1"/>
</dbReference>
<sequence>MPVNREYINPAGLRLDGRRPHESRRLTMEFGKSPDCGGRCTVTAGLSHVCATVYGPCEVTNRLDTKHSEVVITCEVVVAAFAGERRREPQRRSKLSEEISTAVLEVARSTVFLSYYPNSQIHICIEVLRQDGNDKAACINAACLALVDANVAMRDIIYAQTVGFMEGVDVVDLTTEELHSYCPFICICVQCHDTSNIVWMESNSRVAPEVITRLVSVAQKTAQHTFATVLRGSLEQHAAAALRLQTNLGSFE</sequence>
<dbReference type="GO" id="GO:0000177">
    <property type="term" value="C:cytoplasmic exosome (RNase complex)"/>
    <property type="evidence" value="ECO:0007669"/>
    <property type="project" value="TreeGrafter"/>
</dbReference>
<dbReference type="InterPro" id="IPR050080">
    <property type="entry name" value="RNase_PH"/>
</dbReference>
<dbReference type="GO" id="GO:0071028">
    <property type="term" value="P:nuclear mRNA surveillance"/>
    <property type="evidence" value="ECO:0007669"/>
    <property type="project" value="TreeGrafter"/>
</dbReference>
<dbReference type="SUPFAM" id="SSF54211">
    <property type="entry name" value="Ribosomal protein S5 domain 2-like"/>
    <property type="match status" value="1"/>
</dbReference>
<dbReference type="GO" id="GO:0000176">
    <property type="term" value="C:nuclear exosome (RNase complex)"/>
    <property type="evidence" value="ECO:0007669"/>
    <property type="project" value="TreeGrafter"/>
</dbReference>
<dbReference type="InterPro" id="IPR036345">
    <property type="entry name" value="ExoRNase_PH_dom2_sf"/>
</dbReference>
<dbReference type="InterPro" id="IPR020568">
    <property type="entry name" value="Ribosomal_Su5_D2-typ_SF"/>
</dbReference>
<dbReference type="InterPro" id="IPR027408">
    <property type="entry name" value="PNPase/RNase_PH_dom_sf"/>
</dbReference>
<reference evidence="3" key="1">
    <citation type="journal article" date="2012" name="Proc. Natl. Acad. Sci. U.S.A.">
        <title>Antigenic diversity is generated by distinct evolutionary mechanisms in African trypanosome species.</title>
        <authorList>
            <person name="Jackson A.P."/>
            <person name="Berry A."/>
            <person name="Aslett M."/>
            <person name="Allison H.C."/>
            <person name="Burton P."/>
            <person name="Vavrova-Anderson J."/>
            <person name="Brown R."/>
            <person name="Browne H."/>
            <person name="Corton N."/>
            <person name="Hauser H."/>
            <person name="Gamble J."/>
            <person name="Gilderthorp R."/>
            <person name="Marcello L."/>
            <person name="McQuillan J."/>
            <person name="Otto T.D."/>
            <person name="Quail M.A."/>
            <person name="Sanders M.J."/>
            <person name="van Tonder A."/>
            <person name="Ginger M.L."/>
            <person name="Field M.C."/>
            <person name="Barry J.D."/>
            <person name="Hertz-Fowler C."/>
            <person name="Berriman M."/>
        </authorList>
    </citation>
    <scope>NUCLEOTIDE SEQUENCE</scope>
    <source>
        <strain evidence="3">Y486</strain>
    </source>
</reference>
<dbReference type="AlphaFoldDB" id="G0U724"/>
<dbReference type="FunFam" id="3.30.230.70:FF:000047">
    <property type="entry name" value="Exosome complex exonuclease RRP41A"/>
    <property type="match status" value="1"/>
</dbReference>
<accession>G0U724</accession>
<protein>
    <submittedName>
        <fullName evidence="3">Putative RRP41p homologue</fullName>
    </submittedName>
</protein>
<dbReference type="GO" id="GO:0003723">
    <property type="term" value="F:RNA binding"/>
    <property type="evidence" value="ECO:0007669"/>
    <property type="project" value="TreeGrafter"/>
</dbReference>
<evidence type="ECO:0000313" key="3">
    <source>
        <dbReference type="EMBL" id="CCC51681.1"/>
    </source>
</evidence>
<organism evidence="3">
    <name type="scientific">Trypanosoma vivax (strain Y486)</name>
    <dbReference type="NCBI Taxonomy" id="1055687"/>
    <lineage>
        <taxon>Eukaryota</taxon>
        <taxon>Discoba</taxon>
        <taxon>Euglenozoa</taxon>
        <taxon>Kinetoplastea</taxon>
        <taxon>Metakinetoplastina</taxon>
        <taxon>Trypanosomatida</taxon>
        <taxon>Trypanosomatidae</taxon>
        <taxon>Trypanosoma</taxon>
        <taxon>Duttonella</taxon>
    </lineage>
</organism>
<dbReference type="GO" id="GO:0071051">
    <property type="term" value="P:poly(A)-dependent snoRNA 3'-end processing"/>
    <property type="evidence" value="ECO:0007669"/>
    <property type="project" value="TreeGrafter"/>
</dbReference>
<dbReference type="Gene3D" id="3.30.230.70">
    <property type="entry name" value="GHMP Kinase, N-terminal domain"/>
    <property type="match status" value="1"/>
</dbReference>
<dbReference type="Pfam" id="PF01138">
    <property type="entry name" value="RNase_PH"/>
    <property type="match status" value="1"/>
</dbReference>
<proteinExistence type="inferred from homology"/>
<feature type="domain" description="Exoribonuclease phosphorolytic" evidence="2">
    <location>
        <begin position="22"/>
        <end position="151"/>
    </location>
</feature>
<dbReference type="VEuPathDB" id="TriTrypDB:TvY486_1007270"/>
<name>G0U724_TRYVY</name>
<dbReference type="GO" id="GO:0005730">
    <property type="term" value="C:nucleolus"/>
    <property type="evidence" value="ECO:0007669"/>
    <property type="project" value="TreeGrafter"/>
</dbReference>
<gene>
    <name evidence="3" type="ORF">TVY486_1007270</name>
</gene>
<evidence type="ECO:0000259" key="2">
    <source>
        <dbReference type="Pfam" id="PF01138"/>
    </source>
</evidence>
<dbReference type="GO" id="GO:0016075">
    <property type="term" value="P:rRNA catabolic process"/>
    <property type="evidence" value="ECO:0007669"/>
    <property type="project" value="TreeGrafter"/>
</dbReference>
<dbReference type="PANTHER" id="PTHR11953">
    <property type="entry name" value="EXOSOME COMPLEX COMPONENT"/>
    <property type="match status" value="1"/>
</dbReference>
<dbReference type="GO" id="GO:0034475">
    <property type="term" value="P:U4 snRNA 3'-end processing"/>
    <property type="evidence" value="ECO:0007669"/>
    <property type="project" value="TreeGrafter"/>
</dbReference>
<evidence type="ECO:0000256" key="1">
    <source>
        <dbReference type="ARBA" id="ARBA00006678"/>
    </source>
</evidence>
<dbReference type="InterPro" id="IPR001247">
    <property type="entry name" value="ExoRNase_PH_dom1"/>
</dbReference>